<reference evidence="1 2" key="1">
    <citation type="submission" date="2020-08" db="EMBL/GenBank/DDBJ databases">
        <title>Genome public.</title>
        <authorList>
            <person name="Liu C."/>
            <person name="Sun Q."/>
        </authorList>
    </citation>
    <scope>NUCLEOTIDE SEQUENCE [LARGE SCALE GENOMIC DNA]</scope>
    <source>
        <strain evidence="1 2">426_9</strain>
    </source>
</reference>
<gene>
    <name evidence="1" type="ORF">H8784_02800</name>
</gene>
<keyword evidence="2" id="KW-1185">Reference proteome</keyword>
<dbReference type="EMBL" id="JACRTI010000004">
    <property type="protein sequence ID" value="MBC8600645.1"/>
    <property type="molecule type" value="Genomic_DNA"/>
</dbReference>
<accession>A0ABR7NX01</accession>
<sequence length="62" mass="7071">MAKESLPQGGLLYKTHFSSLKDIQNKTNVNPLFGPQKGAFSSFLSVFRHYDRPLCHYDRANV</sequence>
<protein>
    <submittedName>
        <fullName evidence="1">Uncharacterized protein</fullName>
    </submittedName>
</protein>
<organism evidence="1 2">
    <name type="scientific">Parabacteroides acidifaciens</name>
    <dbReference type="NCBI Taxonomy" id="2290935"/>
    <lineage>
        <taxon>Bacteria</taxon>
        <taxon>Pseudomonadati</taxon>
        <taxon>Bacteroidota</taxon>
        <taxon>Bacteroidia</taxon>
        <taxon>Bacteroidales</taxon>
        <taxon>Tannerellaceae</taxon>
        <taxon>Parabacteroides</taxon>
    </lineage>
</organism>
<proteinExistence type="predicted"/>
<evidence type="ECO:0000313" key="2">
    <source>
        <dbReference type="Proteomes" id="UP000629596"/>
    </source>
</evidence>
<dbReference type="Proteomes" id="UP000629596">
    <property type="component" value="Unassembled WGS sequence"/>
</dbReference>
<comment type="caution">
    <text evidence="1">The sequence shown here is derived from an EMBL/GenBank/DDBJ whole genome shotgun (WGS) entry which is preliminary data.</text>
</comment>
<name>A0ABR7NX01_9BACT</name>
<evidence type="ECO:0000313" key="1">
    <source>
        <dbReference type="EMBL" id="MBC8600645.1"/>
    </source>
</evidence>